<keyword evidence="3" id="KW-1185">Reference proteome</keyword>
<evidence type="ECO:0000256" key="1">
    <source>
        <dbReference type="SAM" id="SignalP"/>
    </source>
</evidence>
<comment type="caution">
    <text evidence="2">The sequence shown here is derived from an EMBL/GenBank/DDBJ whole genome shotgun (WGS) entry which is preliminary data.</text>
</comment>
<evidence type="ECO:0000313" key="2">
    <source>
        <dbReference type="EMBL" id="KAK0736544.1"/>
    </source>
</evidence>
<evidence type="ECO:0008006" key="4">
    <source>
        <dbReference type="Google" id="ProtNLM"/>
    </source>
</evidence>
<accession>A0AA40BLR6</accession>
<dbReference type="Proteomes" id="UP001172159">
    <property type="component" value="Unassembled WGS sequence"/>
</dbReference>
<dbReference type="AlphaFoldDB" id="A0AA40BLR6"/>
<protein>
    <recommendedName>
        <fullName evidence="4">Secreted protein</fullName>
    </recommendedName>
</protein>
<sequence>MWLSLWCCVLFLDSSVSPKAHFHPMMPLEYPNQATKGRTHQPRLGMCLGQGPVVMLWHKTQQTSGAAHPDGVQLVLYAVGGGESAEGCEEAVTGAGGGYCNIAGA</sequence>
<dbReference type="EMBL" id="JAUKTV010000006">
    <property type="protein sequence ID" value="KAK0736544.1"/>
    <property type="molecule type" value="Genomic_DNA"/>
</dbReference>
<feature type="signal peptide" evidence="1">
    <location>
        <begin position="1"/>
        <end position="22"/>
    </location>
</feature>
<name>A0AA40BLR6_9PEZI</name>
<evidence type="ECO:0000313" key="3">
    <source>
        <dbReference type="Proteomes" id="UP001172159"/>
    </source>
</evidence>
<organism evidence="2 3">
    <name type="scientific">Apiosordaria backusii</name>
    <dbReference type="NCBI Taxonomy" id="314023"/>
    <lineage>
        <taxon>Eukaryota</taxon>
        <taxon>Fungi</taxon>
        <taxon>Dikarya</taxon>
        <taxon>Ascomycota</taxon>
        <taxon>Pezizomycotina</taxon>
        <taxon>Sordariomycetes</taxon>
        <taxon>Sordariomycetidae</taxon>
        <taxon>Sordariales</taxon>
        <taxon>Lasiosphaeriaceae</taxon>
        <taxon>Apiosordaria</taxon>
    </lineage>
</organism>
<gene>
    <name evidence="2" type="ORF">B0T21DRAFT_367162</name>
</gene>
<proteinExistence type="predicted"/>
<feature type="chain" id="PRO_5041228659" description="Secreted protein" evidence="1">
    <location>
        <begin position="23"/>
        <end position="105"/>
    </location>
</feature>
<reference evidence="2" key="1">
    <citation type="submission" date="2023-06" db="EMBL/GenBank/DDBJ databases">
        <title>Genome-scale phylogeny and comparative genomics of the fungal order Sordariales.</title>
        <authorList>
            <consortium name="Lawrence Berkeley National Laboratory"/>
            <person name="Hensen N."/>
            <person name="Bonometti L."/>
            <person name="Westerberg I."/>
            <person name="Brannstrom I.O."/>
            <person name="Guillou S."/>
            <person name="Cros-Aarteil S."/>
            <person name="Calhoun S."/>
            <person name="Haridas S."/>
            <person name="Kuo A."/>
            <person name="Mondo S."/>
            <person name="Pangilinan J."/>
            <person name="Riley R."/>
            <person name="Labutti K."/>
            <person name="Andreopoulos B."/>
            <person name="Lipzen A."/>
            <person name="Chen C."/>
            <person name="Yanf M."/>
            <person name="Daum C."/>
            <person name="Ng V."/>
            <person name="Clum A."/>
            <person name="Steindorff A."/>
            <person name="Ohm R."/>
            <person name="Martin F."/>
            <person name="Silar P."/>
            <person name="Natvig D."/>
            <person name="Lalanne C."/>
            <person name="Gautier V."/>
            <person name="Ament-Velasquez S.L."/>
            <person name="Kruys A."/>
            <person name="Hutchinson M.I."/>
            <person name="Powell A.J."/>
            <person name="Barry K."/>
            <person name="Miller A.N."/>
            <person name="Grigoriev I.V."/>
            <person name="Debuchy R."/>
            <person name="Gladieux P."/>
            <person name="Thoren M.H."/>
            <person name="Johannesson H."/>
        </authorList>
    </citation>
    <scope>NUCLEOTIDE SEQUENCE</scope>
    <source>
        <strain evidence="2">CBS 540.89</strain>
    </source>
</reference>
<keyword evidence="1" id="KW-0732">Signal</keyword>